<dbReference type="GO" id="GO:0004558">
    <property type="term" value="F:alpha-1,4-glucosidase activity"/>
    <property type="evidence" value="ECO:0007669"/>
    <property type="project" value="TreeGrafter"/>
</dbReference>
<keyword evidence="4" id="KW-0732">Signal</keyword>
<evidence type="ECO:0000313" key="7">
    <source>
        <dbReference type="EMBL" id="KAK8394310.1"/>
    </source>
</evidence>
<comment type="caution">
    <text evidence="7">The sequence shown here is derived from an EMBL/GenBank/DDBJ whole genome shotgun (WGS) entry which is preliminary data.</text>
</comment>
<feature type="chain" id="PRO_5043990586" evidence="4">
    <location>
        <begin position="23"/>
        <end position="914"/>
    </location>
</feature>
<dbReference type="CDD" id="cd06602">
    <property type="entry name" value="GH31_MGAM_SI_GAA"/>
    <property type="match status" value="1"/>
</dbReference>
<gene>
    <name evidence="7" type="ORF">O3P69_006483</name>
</gene>
<organism evidence="7 8">
    <name type="scientific">Scylla paramamosain</name>
    <name type="common">Mud crab</name>
    <dbReference type="NCBI Taxonomy" id="85552"/>
    <lineage>
        <taxon>Eukaryota</taxon>
        <taxon>Metazoa</taxon>
        <taxon>Ecdysozoa</taxon>
        <taxon>Arthropoda</taxon>
        <taxon>Crustacea</taxon>
        <taxon>Multicrustacea</taxon>
        <taxon>Malacostraca</taxon>
        <taxon>Eumalacostraca</taxon>
        <taxon>Eucarida</taxon>
        <taxon>Decapoda</taxon>
        <taxon>Pleocyemata</taxon>
        <taxon>Brachyura</taxon>
        <taxon>Eubrachyura</taxon>
        <taxon>Portunoidea</taxon>
        <taxon>Portunidae</taxon>
        <taxon>Portuninae</taxon>
        <taxon>Scylla</taxon>
    </lineage>
</organism>
<keyword evidence="3" id="KW-0378">Hydrolase</keyword>
<proteinExistence type="inferred from homology"/>
<keyword evidence="2" id="KW-0325">Glycoprotein</keyword>
<accession>A0AAW0U3M5</accession>
<dbReference type="Proteomes" id="UP001487740">
    <property type="component" value="Unassembled WGS sequence"/>
</dbReference>
<dbReference type="Gene3D" id="3.20.20.80">
    <property type="entry name" value="Glycosidases"/>
    <property type="match status" value="1"/>
</dbReference>
<reference evidence="7 8" key="1">
    <citation type="submission" date="2023-03" db="EMBL/GenBank/DDBJ databases">
        <title>High-quality genome of Scylla paramamosain provides insights in environmental adaptation.</title>
        <authorList>
            <person name="Zhang L."/>
        </authorList>
    </citation>
    <scope>NUCLEOTIDE SEQUENCE [LARGE SCALE GENOMIC DNA]</scope>
    <source>
        <strain evidence="7">LZ_2023a</strain>
        <tissue evidence="7">Muscle</tissue>
    </source>
</reference>
<dbReference type="SUPFAM" id="SSF74650">
    <property type="entry name" value="Galactose mutarotase-like"/>
    <property type="match status" value="1"/>
</dbReference>
<evidence type="ECO:0000313" key="8">
    <source>
        <dbReference type="Proteomes" id="UP001487740"/>
    </source>
</evidence>
<dbReference type="GO" id="GO:0030246">
    <property type="term" value="F:carbohydrate binding"/>
    <property type="evidence" value="ECO:0007669"/>
    <property type="project" value="InterPro"/>
</dbReference>
<protein>
    <submittedName>
        <fullName evidence="7">Uncharacterized protein</fullName>
    </submittedName>
</protein>
<dbReference type="PANTHER" id="PTHR22762:SF133">
    <property type="entry name" value="P-TYPE DOMAIN-CONTAINING PROTEIN"/>
    <property type="match status" value="1"/>
</dbReference>
<keyword evidence="3" id="KW-0326">Glycosidase</keyword>
<dbReference type="PANTHER" id="PTHR22762">
    <property type="entry name" value="ALPHA-GLUCOSIDASE"/>
    <property type="match status" value="1"/>
</dbReference>
<dbReference type="GO" id="GO:0005975">
    <property type="term" value="P:carbohydrate metabolic process"/>
    <property type="evidence" value="ECO:0007669"/>
    <property type="project" value="InterPro"/>
</dbReference>
<evidence type="ECO:0000256" key="2">
    <source>
        <dbReference type="ARBA" id="ARBA00023180"/>
    </source>
</evidence>
<dbReference type="InterPro" id="IPR048395">
    <property type="entry name" value="Glyco_hydro_31_C"/>
</dbReference>
<dbReference type="Pfam" id="PF01055">
    <property type="entry name" value="Glyco_hydro_31_2nd"/>
    <property type="match status" value="1"/>
</dbReference>
<dbReference type="InterPro" id="IPR017853">
    <property type="entry name" value="GH"/>
</dbReference>
<comment type="similarity">
    <text evidence="1 3">Belongs to the glycosyl hydrolase 31 family.</text>
</comment>
<evidence type="ECO:0000259" key="5">
    <source>
        <dbReference type="Pfam" id="PF01055"/>
    </source>
</evidence>
<dbReference type="Pfam" id="PF21365">
    <property type="entry name" value="Glyco_hydro_31_3rd"/>
    <property type="match status" value="1"/>
</dbReference>
<keyword evidence="8" id="KW-1185">Reference proteome</keyword>
<feature type="domain" description="Glycosyl hydrolase family 31 C-terminal" evidence="6">
    <location>
        <begin position="699"/>
        <end position="786"/>
    </location>
</feature>
<evidence type="ECO:0000256" key="4">
    <source>
        <dbReference type="SAM" id="SignalP"/>
    </source>
</evidence>
<dbReference type="CDD" id="cd14752">
    <property type="entry name" value="GH31_N"/>
    <property type="match status" value="1"/>
</dbReference>
<dbReference type="InterPro" id="IPR000322">
    <property type="entry name" value="Glyco_hydro_31_TIM"/>
</dbReference>
<sequence>MHGGQTALALLLMLAAGTLVGGQQTKLQAIECPFPEGQSVASEEECGKYTACEWTDGRCHMVDNVAGGYVVDSEPEDTGRGFKVSLRKSDPSVTMFGHDESNLIFEVIHHEDYHLQIKIYSADESRYEVPVPLNLPESPGSEPKYSVGVPALGDHFRFNVTRSSTGNTLFRTAGPLTFEDQFIQIHTWLASSYLYGFGENTHLSYKHQFEPRSTFPIFARDQPVGTDAMNEYGHHPYYMVMEDDQGNSHSVLLYNSNAMEYSTFLLDDGTPTLTLRTIGGILDFHFFLGPTPEEVNVQYVNMVGNPAFPPYWALGFHLSRWGYNSTEGVRAARERMKAMNIPQDVQTLDIDYMERQRDFTYDPTHWGDLPALVEELHNDNVKLTIILDPAVVIDFDDYQPSIRGKEADAFIKWSSLSLVPEDQEPAADDYMVGYVWPDTKTVFPDFLKPETQEWWSNEIKLFHEVIKFDSLWIDMNEPANFGTNLDKPFNWPPDKEPWSLKCPDDKWNNPPYPTKMVRVGDNQSKRITDHTICMTGNQTDGTSTFLHYDVHSLYGWSETVATHKALLELFPGTRPVVLSRSTFPGSGQYAIHWLGDNTADWTHMKMSIVGMFDFTMFGIPMVGADVCGFFSEPDMEMCARWMQLGAFYPFSRNHNTMGTGDQDPGMWPEVAEISRYILGVRYRYLPYLYALFHRAHMHGATVVKPLLNVFPDDLVARDVDDQFLWGNGLMVAPVLKQGAVSRDVYFPQGAWYNLLEGSLAATGPATHSVDAPLEVIPLYVRGGVILPFQEPSINTVDSRQNPFGLTVALDASGEAFGEIFWDSGDGEHNMGESYMCKLQYVGNELTSSIKHGEDVVAGLKFEVISIYGASSNPTAITVNGASLSESDWTFSEDVEVLTIRLSAHLGEPLSVVIS</sequence>
<evidence type="ECO:0000256" key="3">
    <source>
        <dbReference type="RuleBase" id="RU361185"/>
    </source>
</evidence>
<dbReference type="SUPFAM" id="SSF51445">
    <property type="entry name" value="(Trans)glycosidases"/>
    <property type="match status" value="1"/>
</dbReference>
<dbReference type="Gene3D" id="2.60.40.1760">
    <property type="entry name" value="glycosyl hydrolase (family 31)"/>
    <property type="match status" value="1"/>
</dbReference>
<evidence type="ECO:0000259" key="6">
    <source>
        <dbReference type="Pfam" id="PF21365"/>
    </source>
</evidence>
<dbReference type="SUPFAM" id="SSF51011">
    <property type="entry name" value="Glycosyl hydrolase domain"/>
    <property type="match status" value="1"/>
</dbReference>
<feature type="domain" description="Glycoside hydrolase family 31 TIM barrel" evidence="5">
    <location>
        <begin position="306"/>
        <end position="691"/>
    </location>
</feature>
<feature type="signal peptide" evidence="4">
    <location>
        <begin position="1"/>
        <end position="22"/>
    </location>
</feature>
<dbReference type="InterPro" id="IPR011013">
    <property type="entry name" value="Gal_mutarotase_sf_dom"/>
</dbReference>
<dbReference type="AlphaFoldDB" id="A0AAW0U3M5"/>
<evidence type="ECO:0000256" key="1">
    <source>
        <dbReference type="ARBA" id="ARBA00007806"/>
    </source>
</evidence>
<name>A0AAW0U3M5_SCYPA</name>
<dbReference type="InterPro" id="IPR013780">
    <property type="entry name" value="Glyco_hydro_b"/>
</dbReference>
<dbReference type="EMBL" id="JARAKH010000019">
    <property type="protein sequence ID" value="KAK8394310.1"/>
    <property type="molecule type" value="Genomic_DNA"/>
</dbReference>
<dbReference type="Gene3D" id="2.60.40.1180">
    <property type="entry name" value="Golgi alpha-mannosidase II"/>
    <property type="match status" value="2"/>
</dbReference>